<feature type="chain" id="PRO_5005602466" evidence="6">
    <location>
        <begin position="21"/>
        <end position="104"/>
    </location>
</feature>
<keyword evidence="2" id="KW-0479">Metal-binding</keyword>
<comment type="cofactor">
    <cofactor evidence="5">
        <name>[2Fe-2S] cluster</name>
        <dbReference type="ChEBI" id="CHEBI:190135"/>
    </cofactor>
</comment>
<protein>
    <submittedName>
        <fullName evidence="8">Cdgsh iron-sulfur domain-containing protein 1-like protein</fullName>
    </submittedName>
</protein>
<dbReference type="GO" id="GO:0005741">
    <property type="term" value="C:mitochondrial outer membrane"/>
    <property type="evidence" value="ECO:0007669"/>
    <property type="project" value="TreeGrafter"/>
</dbReference>
<keyword evidence="3" id="KW-0408">Iron</keyword>
<dbReference type="PANTHER" id="PTHR13680:SF5">
    <property type="entry name" value="CDGSH IRON-SULFUR DOMAIN-CONTAINING PROTEIN 1"/>
    <property type="match status" value="1"/>
</dbReference>
<name>A0A0M0KA46_9EUKA</name>
<dbReference type="Pfam" id="PF09360">
    <property type="entry name" value="zf-CDGSH"/>
    <property type="match status" value="1"/>
</dbReference>
<dbReference type="InterPro" id="IPR042216">
    <property type="entry name" value="MitoNEET_CISD"/>
</dbReference>
<dbReference type="GO" id="GO:0046872">
    <property type="term" value="F:metal ion binding"/>
    <property type="evidence" value="ECO:0007669"/>
    <property type="project" value="UniProtKB-KW"/>
</dbReference>
<reference evidence="9" key="1">
    <citation type="journal article" date="2015" name="PLoS Genet.">
        <title>Genome Sequence and Transcriptome Analyses of Chrysochromulina tobin: Metabolic Tools for Enhanced Algal Fitness in the Prominent Order Prymnesiales (Haptophyceae).</title>
        <authorList>
            <person name="Hovde B.T."/>
            <person name="Deodato C.R."/>
            <person name="Hunsperger H.M."/>
            <person name="Ryken S.A."/>
            <person name="Yost W."/>
            <person name="Jha R.K."/>
            <person name="Patterson J."/>
            <person name="Monnat R.J. Jr."/>
            <person name="Barlow S.B."/>
            <person name="Starkenburg S.R."/>
            <person name="Cattolico R.A."/>
        </authorList>
    </citation>
    <scope>NUCLEOTIDE SEQUENCE</scope>
    <source>
        <strain evidence="9">CCMP291</strain>
    </source>
</reference>
<evidence type="ECO:0000256" key="1">
    <source>
        <dbReference type="ARBA" id="ARBA00022714"/>
    </source>
</evidence>
<feature type="domain" description="Iron-binding zinc finger CDGSH type" evidence="7">
    <location>
        <begin position="49"/>
        <end position="87"/>
    </location>
</feature>
<dbReference type="AlphaFoldDB" id="A0A0M0KA46"/>
<dbReference type="OrthoDB" id="449252at2759"/>
<dbReference type="GO" id="GO:0051537">
    <property type="term" value="F:2 iron, 2 sulfur cluster binding"/>
    <property type="evidence" value="ECO:0007669"/>
    <property type="project" value="UniProtKB-KW"/>
</dbReference>
<keyword evidence="6" id="KW-0732">Signal</keyword>
<keyword evidence="1" id="KW-0001">2Fe-2S</keyword>
<feature type="signal peptide" evidence="6">
    <location>
        <begin position="1"/>
        <end position="20"/>
    </location>
</feature>
<evidence type="ECO:0000256" key="2">
    <source>
        <dbReference type="ARBA" id="ARBA00022723"/>
    </source>
</evidence>
<dbReference type="EMBL" id="JWZX01000777">
    <property type="protein sequence ID" value="KOO35721.1"/>
    <property type="molecule type" value="Genomic_DNA"/>
</dbReference>
<proteinExistence type="predicted"/>
<evidence type="ECO:0000256" key="4">
    <source>
        <dbReference type="ARBA" id="ARBA00023014"/>
    </source>
</evidence>
<dbReference type="FunFam" id="3.40.5.90:FF:000001">
    <property type="entry name" value="CDGSH iron-sulfur domain-containing protein 1"/>
    <property type="match status" value="1"/>
</dbReference>
<gene>
    <name evidence="8" type="ORF">Ctob_009412</name>
</gene>
<dbReference type="GO" id="GO:0010506">
    <property type="term" value="P:regulation of autophagy"/>
    <property type="evidence" value="ECO:0007669"/>
    <property type="project" value="InterPro"/>
</dbReference>
<organism evidence="8 9">
    <name type="scientific">Chrysochromulina tobinii</name>
    <dbReference type="NCBI Taxonomy" id="1460289"/>
    <lineage>
        <taxon>Eukaryota</taxon>
        <taxon>Haptista</taxon>
        <taxon>Haptophyta</taxon>
        <taxon>Prymnesiophyceae</taxon>
        <taxon>Prymnesiales</taxon>
        <taxon>Chrysochromulinaceae</taxon>
        <taxon>Chrysochromulina</taxon>
    </lineage>
</organism>
<evidence type="ECO:0000313" key="8">
    <source>
        <dbReference type="EMBL" id="KOO35721.1"/>
    </source>
</evidence>
<sequence length="104" mass="11321">MLFRILALGALAVTQGYVLGAPKFVTSSRAAVSMHFPPINESVDKGNPKVVTTVKCEDIKGKGVYCRCWRSKTFPNCDASHVKWNEERGDNVGPLIVMAAKPAE</sequence>
<dbReference type="PANTHER" id="PTHR13680">
    <property type="entry name" value="CDGSH IRON-SULFUR DOMAIN-CONTAINING PROTEIN 1"/>
    <property type="match status" value="1"/>
</dbReference>
<dbReference type="InterPro" id="IPR045131">
    <property type="entry name" value="CISD1/2"/>
</dbReference>
<evidence type="ECO:0000259" key="7">
    <source>
        <dbReference type="SMART" id="SM00704"/>
    </source>
</evidence>
<dbReference type="Proteomes" id="UP000037460">
    <property type="component" value="Unassembled WGS sequence"/>
</dbReference>
<dbReference type="Gene3D" id="3.40.5.90">
    <property type="entry name" value="CDGSH iron-sulfur domain, mitoNEET-type"/>
    <property type="match status" value="1"/>
</dbReference>
<accession>A0A0M0KA46</accession>
<evidence type="ECO:0000256" key="5">
    <source>
        <dbReference type="ARBA" id="ARBA00034078"/>
    </source>
</evidence>
<dbReference type="InterPro" id="IPR018967">
    <property type="entry name" value="FeS-contain_CDGSH-typ"/>
</dbReference>
<comment type="caution">
    <text evidence="8">The sequence shown here is derived from an EMBL/GenBank/DDBJ whole genome shotgun (WGS) entry which is preliminary data.</text>
</comment>
<evidence type="ECO:0000313" key="9">
    <source>
        <dbReference type="Proteomes" id="UP000037460"/>
    </source>
</evidence>
<dbReference type="SMART" id="SM00704">
    <property type="entry name" value="ZnF_CDGSH"/>
    <property type="match status" value="1"/>
</dbReference>
<keyword evidence="4" id="KW-0411">Iron-sulfur</keyword>
<keyword evidence="9" id="KW-1185">Reference proteome</keyword>
<evidence type="ECO:0000256" key="6">
    <source>
        <dbReference type="SAM" id="SignalP"/>
    </source>
</evidence>
<evidence type="ECO:0000256" key="3">
    <source>
        <dbReference type="ARBA" id="ARBA00023004"/>
    </source>
</evidence>